<dbReference type="GeneID" id="77806501"/>
<gene>
    <name evidence="2" type="ORF">PtA15_1A566</name>
</gene>
<proteinExistence type="predicted"/>
<dbReference type="RefSeq" id="XP_053016781.1">
    <property type="nucleotide sequence ID" value="XM_053165606.1"/>
</dbReference>
<feature type="compositionally biased region" description="Polar residues" evidence="1">
    <location>
        <begin position="139"/>
        <end position="148"/>
    </location>
</feature>
<name>A0ABY7C7U1_9BASI</name>
<reference evidence="2" key="1">
    <citation type="submission" date="2022-10" db="EMBL/GenBank/DDBJ databases">
        <title>Puccinia triticina Genome sequencing and assembly.</title>
        <authorList>
            <person name="Li C."/>
        </authorList>
    </citation>
    <scope>NUCLEOTIDE SEQUENCE</scope>
    <source>
        <strain evidence="2">Pt15</strain>
    </source>
</reference>
<organism evidence="2 3">
    <name type="scientific">Puccinia triticina</name>
    <dbReference type="NCBI Taxonomy" id="208348"/>
    <lineage>
        <taxon>Eukaryota</taxon>
        <taxon>Fungi</taxon>
        <taxon>Dikarya</taxon>
        <taxon>Basidiomycota</taxon>
        <taxon>Pucciniomycotina</taxon>
        <taxon>Pucciniomycetes</taxon>
        <taxon>Pucciniales</taxon>
        <taxon>Pucciniaceae</taxon>
        <taxon>Puccinia</taxon>
    </lineage>
</organism>
<feature type="region of interest" description="Disordered" evidence="1">
    <location>
        <begin position="126"/>
        <end position="154"/>
    </location>
</feature>
<evidence type="ECO:0000313" key="2">
    <source>
        <dbReference type="EMBL" id="WAQ81226.1"/>
    </source>
</evidence>
<accession>A0ABY7C7U1</accession>
<sequence>MAHQLHPIFRPLALQTQPPLLAHPSCPTTTADNPEANLDQQARPAQLLPTILQPGCAMPFTTAQESAKGESVEFYFALIYWPSLTRTHSGFPAAACPLDCQLRSIDHDPCKLAQIHFQQFLLPPAQTSIQPLPPGQSGPKMQSPQASFNVDPVS</sequence>
<evidence type="ECO:0000313" key="3">
    <source>
        <dbReference type="Proteomes" id="UP001164743"/>
    </source>
</evidence>
<protein>
    <submittedName>
        <fullName evidence="2">Uncharacterized protein</fullName>
    </submittedName>
</protein>
<dbReference type="Proteomes" id="UP001164743">
    <property type="component" value="Chromosome 1A"/>
</dbReference>
<evidence type="ECO:0000256" key="1">
    <source>
        <dbReference type="SAM" id="MobiDB-lite"/>
    </source>
</evidence>
<dbReference type="EMBL" id="CP110421">
    <property type="protein sequence ID" value="WAQ81226.1"/>
    <property type="molecule type" value="Genomic_DNA"/>
</dbReference>
<keyword evidence="3" id="KW-1185">Reference proteome</keyword>